<organism evidence="1 2">
    <name type="scientific">Emticicia aquatica</name>
    <dbReference type="NCBI Taxonomy" id="1681835"/>
    <lineage>
        <taxon>Bacteria</taxon>
        <taxon>Pseudomonadati</taxon>
        <taxon>Bacteroidota</taxon>
        <taxon>Cytophagia</taxon>
        <taxon>Cytophagales</taxon>
        <taxon>Leadbetterellaceae</taxon>
        <taxon>Emticicia</taxon>
    </lineage>
</organism>
<evidence type="ECO:0000313" key="1">
    <source>
        <dbReference type="EMBL" id="CAH0995875.1"/>
    </source>
</evidence>
<dbReference type="EMBL" id="CAKLPY010000002">
    <property type="protein sequence ID" value="CAH0995875.1"/>
    <property type="molecule type" value="Genomic_DNA"/>
</dbReference>
<name>A0ABM9AQ42_9BACT</name>
<reference evidence="1" key="1">
    <citation type="submission" date="2021-12" db="EMBL/GenBank/DDBJ databases">
        <authorList>
            <person name="Rodrigo-Torres L."/>
            <person name="Arahal R. D."/>
            <person name="Lucena T."/>
        </authorList>
    </citation>
    <scope>NUCLEOTIDE SEQUENCE</scope>
    <source>
        <strain evidence="1">CECT 8858</strain>
    </source>
</reference>
<dbReference type="RefSeq" id="WP_238806451.1">
    <property type="nucleotide sequence ID" value="NZ_CAKLPY010000002.1"/>
</dbReference>
<keyword evidence="2" id="KW-1185">Reference proteome</keyword>
<protein>
    <submittedName>
        <fullName evidence="1">Uncharacterized protein</fullName>
    </submittedName>
</protein>
<dbReference type="Proteomes" id="UP000837932">
    <property type="component" value="Unassembled WGS sequence"/>
</dbReference>
<proteinExistence type="predicted"/>
<comment type="caution">
    <text evidence="1">The sequence shown here is derived from an EMBL/GenBank/DDBJ whole genome shotgun (WGS) entry which is preliminary data.</text>
</comment>
<accession>A0ABM9AQ42</accession>
<evidence type="ECO:0000313" key="2">
    <source>
        <dbReference type="Proteomes" id="UP000837932"/>
    </source>
</evidence>
<sequence>MVLDPSILFVIYSDSKDEILLMYWILFNQSLFNYKDRVQSKFDSENPENKGNFQIYSLTMLYELQEQGKKSKAIKNVIDTFETLKKESASSIFTF</sequence>
<gene>
    <name evidence="1" type="ORF">EMA8858_02003</name>
</gene>